<dbReference type="InterPro" id="IPR036259">
    <property type="entry name" value="MFS_trans_sf"/>
</dbReference>
<dbReference type="Gene3D" id="1.20.1250.20">
    <property type="entry name" value="MFS general substrate transporter like domains"/>
    <property type="match status" value="1"/>
</dbReference>
<dbReference type="HOGENOM" id="CLU_1221374_0_0_1"/>
<dbReference type="STRING" id="4536.A0A0E0HWF6"/>
<feature type="region of interest" description="Disordered" evidence="1">
    <location>
        <begin position="99"/>
        <end position="158"/>
    </location>
</feature>
<reference evidence="2" key="2">
    <citation type="submission" date="2018-04" db="EMBL/GenBank/DDBJ databases">
        <title>OnivRS2 (Oryza nivara Reference Sequence Version 2).</title>
        <authorList>
            <person name="Zhang J."/>
            <person name="Kudrna D."/>
            <person name="Lee S."/>
            <person name="Talag J."/>
            <person name="Rajasekar S."/>
            <person name="Welchert J."/>
            <person name="Hsing Y.-I."/>
            <person name="Wing R.A."/>
        </authorList>
    </citation>
    <scope>NUCLEOTIDE SEQUENCE [LARGE SCALE GENOMIC DNA]</scope>
    <source>
        <strain evidence="2">SL10</strain>
    </source>
</reference>
<feature type="compositionally biased region" description="Pro residues" evidence="1">
    <location>
        <begin position="143"/>
        <end position="156"/>
    </location>
</feature>
<dbReference type="Proteomes" id="UP000006591">
    <property type="component" value="Chromosome 7"/>
</dbReference>
<evidence type="ECO:0000256" key="1">
    <source>
        <dbReference type="SAM" id="MobiDB-lite"/>
    </source>
</evidence>
<feature type="region of interest" description="Disordered" evidence="1">
    <location>
        <begin position="1"/>
        <end position="28"/>
    </location>
</feature>
<dbReference type="EnsemblPlants" id="ONIVA07G01150.1">
    <property type="protein sequence ID" value="ONIVA07G01150.1"/>
    <property type="gene ID" value="ONIVA07G01150"/>
</dbReference>
<name>A0A0E0HWF6_ORYNI</name>
<organism evidence="2">
    <name type="scientific">Oryza nivara</name>
    <name type="common">Indian wild rice</name>
    <name type="synonym">Oryza sativa f. spontanea</name>
    <dbReference type="NCBI Taxonomy" id="4536"/>
    <lineage>
        <taxon>Eukaryota</taxon>
        <taxon>Viridiplantae</taxon>
        <taxon>Streptophyta</taxon>
        <taxon>Embryophyta</taxon>
        <taxon>Tracheophyta</taxon>
        <taxon>Spermatophyta</taxon>
        <taxon>Magnoliopsida</taxon>
        <taxon>Liliopsida</taxon>
        <taxon>Poales</taxon>
        <taxon>Poaceae</taxon>
        <taxon>BOP clade</taxon>
        <taxon>Oryzoideae</taxon>
        <taxon>Oryzeae</taxon>
        <taxon>Oryzinae</taxon>
        <taxon>Oryza</taxon>
    </lineage>
</organism>
<sequence length="227" mass="24124">MHISAETAAAEEEARGWRGERGGEASGGGITMLQRIGARMATACLAMVVAALVEARRLRVARNNGQVDRPDAATTCLTMVVVALVEARRLRMARDAAALASSAAHPPPPRCRRSSPPPHPAAARLLRRTPPPLVSSAAHCRRSPPPPHPAAAPCRPPTSMRIPIKTREKNIVPNEPTIDQGLMKIRQGIDEIGALMMHGSEIHVVAQRSGELDDPNDLDGEGATVDA</sequence>
<dbReference type="AlphaFoldDB" id="A0A0E0HWF6"/>
<dbReference type="Gramene" id="ONIVA07G01150.1">
    <property type="protein sequence ID" value="ONIVA07G01150.1"/>
    <property type="gene ID" value="ONIVA07G01150"/>
</dbReference>
<protein>
    <submittedName>
        <fullName evidence="2">Uncharacterized protein</fullName>
    </submittedName>
</protein>
<reference evidence="2" key="1">
    <citation type="submission" date="2015-04" db="UniProtKB">
        <authorList>
            <consortium name="EnsemblPlants"/>
        </authorList>
    </citation>
    <scope>IDENTIFICATION</scope>
    <source>
        <strain evidence="2">SL10</strain>
    </source>
</reference>
<evidence type="ECO:0000313" key="2">
    <source>
        <dbReference type="EnsemblPlants" id="ONIVA07G01150.1"/>
    </source>
</evidence>
<evidence type="ECO:0000313" key="3">
    <source>
        <dbReference type="Proteomes" id="UP000006591"/>
    </source>
</evidence>
<accession>A0A0E0HWF6</accession>
<dbReference type="eggNOG" id="KOG1237">
    <property type="taxonomic scope" value="Eukaryota"/>
</dbReference>
<feature type="compositionally biased region" description="Pro residues" evidence="1">
    <location>
        <begin position="105"/>
        <end position="120"/>
    </location>
</feature>
<proteinExistence type="predicted"/>
<feature type="compositionally biased region" description="Basic and acidic residues" evidence="1">
    <location>
        <begin position="12"/>
        <end position="23"/>
    </location>
</feature>
<keyword evidence="3" id="KW-1185">Reference proteome</keyword>